<proteinExistence type="predicted"/>
<reference evidence="1" key="2">
    <citation type="submission" date="2013-04" db="UniProtKB">
        <authorList>
            <consortium name="EnsemblPlants"/>
        </authorList>
    </citation>
    <scope>IDENTIFICATION</scope>
</reference>
<evidence type="ECO:0000313" key="2">
    <source>
        <dbReference type="Proteomes" id="UP000006038"/>
    </source>
</evidence>
<dbReference type="Gramene" id="OB10G16990.1">
    <property type="protein sequence ID" value="OB10G16990.1"/>
    <property type="gene ID" value="OB10G16990"/>
</dbReference>
<dbReference type="HOGENOM" id="CLU_1878608_0_0_1"/>
<dbReference type="Proteomes" id="UP000006038">
    <property type="component" value="Chromosome 10"/>
</dbReference>
<sequence>MRAPFNSITIDQSPNSKVIKLSNYCKGKVHWACSSGYLAHVNKRLNLGNHSLSVNLKNVPEGRKVNLKMPSTLVVYITHANSNPRFPSSANKAILLWVPLLEPLHNFLHIIIVFPLAALLRFHGRPDIAQIDIEVD</sequence>
<reference evidence="1" key="1">
    <citation type="journal article" date="2013" name="Nat. Commun.">
        <title>Whole-genome sequencing of Oryza brachyantha reveals mechanisms underlying Oryza genome evolution.</title>
        <authorList>
            <person name="Chen J."/>
            <person name="Huang Q."/>
            <person name="Gao D."/>
            <person name="Wang J."/>
            <person name="Lang Y."/>
            <person name="Liu T."/>
            <person name="Li B."/>
            <person name="Bai Z."/>
            <person name="Luis Goicoechea J."/>
            <person name="Liang C."/>
            <person name="Chen C."/>
            <person name="Zhang W."/>
            <person name="Sun S."/>
            <person name="Liao Y."/>
            <person name="Zhang X."/>
            <person name="Yang L."/>
            <person name="Song C."/>
            <person name="Wang M."/>
            <person name="Shi J."/>
            <person name="Liu G."/>
            <person name="Liu J."/>
            <person name="Zhou H."/>
            <person name="Zhou W."/>
            <person name="Yu Q."/>
            <person name="An N."/>
            <person name="Chen Y."/>
            <person name="Cai Q."/>
            <person name="Wang B."/>
            <person name="Liu B."/>
            <person name="Min J."/>
            <person name="Huang Y."/>
            <person name="Wu H."/>
            <person name="Li Z."/>
            <person name="Zhang Y."/>
            <person name="Yin Y."/>
            <person name="Song W."/>
            <person name="Jiang J."/>
            <person name="Jackson S.A."/>
            <person name="Wing R.A."/>
            <person name="Wang J."/>
            <person name="Chen M."/>
        </authorList>
    </citation>
    <scope>NUCLEOTIDE SEQUENCE [LARGE SCALE GENOMIC DNA]</scope>
    <source>
        <strain evidence="1">cv. IRGC 101232</strain>
    </source>
</reference>
<keyword evidence="2" id="KW-1185">Reference proteome</keyword>
<protein>
    <submittedName>
        <fullName evidence="1">Uncharacterized protein</fullName>
    </submittedName>
</protein>
<dbReference type="AlphaFoldDB" id="J3N2F1"/>
<dbReference type="EnsemblPlants" id="OB10G16990.1">
    <property type="protein sequence ID" value="OB10G16990.1"/>
    <property type="gene ID" value="OB10G16990"/>
</dbReference>
<organism evidence="1">
    <name type="scientific">Oryza brachyantha</name>
    <name type="common">malo sina</name>
    <dbReference type="NCBI Taxonomy" id="4533"/>
    <lineage>
        <taxon>Eukaryota</taxon>
        <taxon>Viridiplantae</taxon>
        <taxon>Streptophyta</taxon>
        <taxon>Embryophyta</taxon>
        <taxon>Tracheophyta</taxon>
        <taxon>Spermatophyta</taxon>
        <taxon>Magnoliopsida</taxon>
        <taxon>Liliopsida</taxon>
        <taxon>Poales</taxon>
        <taxon>Poaceae</taxon>
        <taxon>BOP clade</taxon>
        <taxon>Oryzoideae</taxon>
        <taxon>Oryzeae</taxon>
        <taxon>Oryzinae</taxon>
        <taxon>Oryza</taxon>
    </lineage>
</organism>
<accession>J3N2F1</accession>
<name>J3N2F1_ORYBR</name>
<evidence type="ECO:0000313" key="1">
    <source>
        <dbReference type="EnsemblPlants" id="OB10G16990.1"/>
    </source>
</evidence>